<evidence type="ECO:0000256" key="2">
    <source>
        <dbReference type="ARBA" id="ARBA00022475"/>
    </source>
</evidence>
<comment type="subcellular location">
    <subcellularLocation>
        <location evidence="1">Cell membrane</location>
        <topology evidence="1">Multi-pass membrane protein</topology>
    </subcellularLocation>
</comment>
<evidence type="ECO:0000256" key="8">
    <source>
        <dbReference type="SAM" id="Phobius"/>
    </source>
</evidence>
<keyword evidence="3 8" id="KW-0812">Transmembrane</keyword>
<dbReference type="Gene3D" id="3.40.190.10">
    <property type="entry name" value="Periplasmic binding protein-like II"/>
    <property type="match status" value="2"/>
</dbReference>
<accession>A0A5E4M116</accession>
<name>A0A5E4M116_9HEMI</name>
<evidence type="ECO:0000313" key="10">
    <source>
        <dbReference type="Proteomes" id="UP000325440"/>
    </source>
</evidence>
<dbReference type="PANTHER" id="PTHR42643">
    <property type="entry name" value="IONOTROPIC RECEPTOR 20A-RELATED"/>
    <property type="match status" value="1"/>
</dbReference>
<keyword evidence="7" id="KW-0325">Glycoprotein</keyword>
<dbReference type="OrthoDB" id="6581555at2759"/>
<evidence type="ECO:0000256" key="3">
    <source>
        <dbReference type="ARBA" id="ARBA00022692"/>
    </source>
</evidence>
<dbReference type="EMBL" id="CABPRJ010000018">
    <property type="protein sequence ID" value="VVC25720.1"/>
    <property type="molecule type" value="Genomic_DNA"/>
</dbReference>
<keyword evidence="5 8" id="KW-0472">Membrane</keyword>
<dbReference type="InterPro" id="IPR052192">
    <property type="entry name" value="Insect_Ionotropic_Sensory_Rcpt"/>
</dbReference>
<dbReference type="Proteomes" id="UP000325440">
    <property type="component" value="Unassembled WGS sequence"/>
</dbReference>
<evidence type="ECO:0000313" key="9">
    <source>
        <dbReference type="EMBL" id="VVC25720.1"/>
    </source>
</evidence>
<proteinExistence type="predicted"/>
<protein>
    <submittedName>
        <fullName evidence="9">Uncharacterized protein</fullName>
    </submittedName>
</protein>
<evidence type="ECO:0000256" key="7">
    <source>
        <dbReference type="ARBA" id="ARBA00023180"/>
    </source>
</evidence>
<organism evidence="9 10">
    <name type="scientific">Cinara cedri</name>
    <dbReference type="NCBI Taxonomy" id="506608"/>
    <lineage>
        <taxon>Eukaryota</taxon>
        <taxon>Metazoa</taxon>
        <taxon>Ecdysozoa</taxon>
        <taxon>Arthropoda</taxon>
        <taxon>Hexapoda</taxon>
        <taxon>Insecta</taxon>
        <taxon>Pterygota</taxon>
        <taxon>Neoptera</taxon>
        <taxon>Paraneoptera</taxon>
        <taxon>Hemiptera</taxon>
        <taxon>Sternorrhyncha</taxon>
        <taxon>Aphidomorpha</taxon>
        <taxon>Aphidoidea</taxon>
        <taxon>Aphididae</taxon>
        <taxon>Lachninae</taxon>
        <taxon>Cinara</taxon>
    </lineage>
</organism>
<evidence type="ECO:0000256" key="5">
    <source>
        <dbReference type="ARBA" id="ARBA00023136"/>
    </source>
</evidence>
<keyword evidence="10" id="KW-1185">Reference proteome</keyword>
<dbReference type="AlphaFoldDB" id="A0A5E4M116"/>
<feature type="transmembrane region" description="Helical" evidence="8">
    <location>
        <begin position="241"/>
        <end position="265"/>
    </location>
</feature>
<sequence>MNIKSTNSWGYKIHNKWDGIVGMVESGEVDFSVCLNAIRLERLDVIDYAANSIWTINLIIYQFYSSSIVSSLLRHTVTLNIDSVKKLEESGFDVGVENLQFVTKAIEKHGEIDPYMKRIIDKKINPKSEYLVVKEGVQRIRKGHYAFFTDPSTSYWIIKNIFSEAEKCDLSEFAINKPEATAYLVPKKSPYKKLINYANDVLMETGLVERELRKWYGMKPKCVAGKTKTEESLVSVGIKDIASLLVFLSVGVIVSLTVLIMEIIVHQYHTEKTKTNERTVKIYIT</sequence>
<evidence type="ECO:0000256" key="6">
    <source>
        <dbReference type="ARBA" id="ARBA00023170"/>
    </source>
</evidence>
<dbReference type="SUPFAM" id="SSF53850">
    <property type="entry name" value="Periplasmic binding protein-like II"/>
    <property type="match status" value="1"/>
</dbReference>
<keyword evidence="6" id="KW-0675">Receptor</keyword>
<reference evidence="9 10" key="1">
    <citation type="submission" date="2019-08" db="EMBL/GenBank/DDBJ databases">
        <authorList>
            <person name="Alioto T."/>
            <person name="Alioto T."/>
            <person name="Gomez Garrido J."/>
        </authorList>
    </citation>
    <scope>NUCLEOTIDE SEQUENCE [LARGE SCALE GENOMIC DNA]</scope>
</reference>
<keyword evidence="4 8" id="KW-1133">Transmembrane helix</keyword>
<dbReference type="GO" id="GO:0005886">
    <property type="term" value="C:plasma membrane"/>
    <property type="evidence" value="ECO:0007669"/>
    <property type="project" value="UniProtKB-SubCell"/>
</dbReference>
<gene>
    <name evidence="9" type="ORF">CINCED_3A007806</name>
</gene>
<evidence type="ECO:0000256" key="4">
    <source>
        <dbReference type="ARBA" id="ARBA00022989"/>
    </source>
</evidence>
<keyword evidence="2" id="KW-1003">Cell membrane</keyword>
<dbReference type="PANTHER" id="PTHR42643:SF33">
    <property type="entry name" value="GLUTAMATE RECEPTOR 2-LIKE PROTEIN"/>
    <property type="match status" value="1"/>
</dbReference>
<evidence type="ECO:0000256" key="1">
    <source>
        <dbReference type="ARBA" id="ARBA00004651"/>
    </source>
</evidence>